<protein>
    <submittedName>
        <fullName evidence="3">Fimbrial protein domain-containing protein</fullName>
    </submittedName>
</protein>
<dbReference type="KEGG" id="rah:Rahaq_5087"/>
<dbReference type="GO" id="GO:0043709">
    <property type="term" value="P:cell adhesion involved in single-species biofilm formation"/>
    <property type="evidence" value="ECO:0007669"/>
    <property type="project" value="TreeGrafter"/>
</dbReference>
<dbReference type="InterPro" id="IPR000259">
    <property type="entry name" value="Adhesion_dom_fimbrial"/>
</dbReference>
<keyword evidence="3" id="KW-0614">Plasmid</keyword>
<dbReference type="PANTHER" id="PTHR33420:SF26">
    <property type="entry name" value="FIMBRIAL SUBUNIT"/>
    <property type="match status" value="1"/>
</dbReference>
<evidence type="ECO:0000313" key="3">
    <source>
        <dbReference type="EMBL" id="ADW76659.1"/>
    </source>
</evidence>
<dbReference type="GO" id="GO:0009289">
    <property type="term" value="C:pilus"/>
    <property type="evidence" value="ECO:0007669"/>
    <property type="project" value="InterPro"/>
</dbReference>
<dbReference type="AlphaFoldDB" id="A0A0H3FHM1"/>
<reference evidence="4" key="1">
    <citation type="submission" date="2011-01" db="EMBL/GenBank/DDBJ databases">
        <title>Complete sequence of plasmid2 of Rahnella sp. Y9602.</title>
        <authorList>
            <consortium name="US DOE Joint Genome Institute"/>
            <person name="Lucas S."/>
            <person name="Copeland A."/>
            <person name="Lapidus A."/>
            <person name="Cheng J.-F."/>
            <person name="Goodwin L."/>
            <person name="Pitluck S."/>
            <person name="Lu M."/>
            <person name="Detter J.C."/>
            <person name="Han C."/>
            <person name="Tapia R."/>
            <person name="Land M."/>
            <person name="Hauser L."/>
            <person name="Kyrpides N."/>
            <person name="Ivanova N."/>
            <person name="Ovchinnikova G."/>
            <person name="Pagani I."/>
            <person name="Sobecky P.A."/>
            <person name="Martinez R.J."/>
            <person name="Woyke T."/>
        </authorList>
    </citation>
    <scope>NUCLEOTIDE SEQUENCE [LARGE SCALE GENOMIC DNA]</scope>
    <source>
        <strain evidence="4">Y9602</strain>
        <plasmid evidence="4">pRAHAQ02</plasmid>
    </source>
</reference>
<dbReference type="HOGENOM" id="CLU_088965_5_0_6"/>
<dbReference type="InterPro" id="IPR050263">
    <property type="entry name" value="Bact_Fimbrial_Adh_Pro"/>
</dbReference>
<dbReference type="EMBL" id="CP002507">
    <property type="protein sequence ID" value="ADW76659.1"/>
    <property type="molecule type" value="Genomic_DNA"/>
</dbReference>
<accession>A0A0H3FHM1</accession>
<gene>
    <name evidence="3" type="ordered locus">Rahaq_5087</name>
</gene>
<evidence type="ECO:0000259" key="2">
    <source>
        <dbReference type="Pfam" id="PF00419"/>
    </source>
</evidence>
<dbReference type="SUPFAM" id="SSF49401">
    <property type="entry name" value="Bacterial adhesins"/>
    <property type="match status" value="1"/>
</dbReference>
<reference evidence="3 4" key="2">
    <citation type="journal article" date="2012" name="J. Bacteriol.">
        <title>Complete Genome Sequence of Rahnella sp. Strain Y9602, a Gammaproteobacterium Isolate from Metal- and Radionuclide-Contaminated Soil.</title>
        <authorList>
            <person name="Martinez R.J."/>
            <person name="Bruce D."/>
            <person name="Detter C."/>
            <person name="Goodwin L.A."/>
            <person name="Han J."/>
            <person name="Han C.S."/>
            <person name="Held B."/>
            <person name="Land M.L."/>
            <person name="Mikhailova N."/>
            <person name="Nolan M."/>
            <person name="Pennacchio L."/>
            <person name="Pitluck S."/>
            <person name="Tapia R."/>
            <person name="Woyke T."/>
            <person name="Sobecky P.A."/>
        </authorList>
    </citation>
    <scope>NUCLEOTIDE SEQUENCE [LARGE SCALE GENOMIC DNA]</scope>
    <source>
        <strain evidence="3 4">Y9602</strain>
        <plasmid evidence="3 4">pRAHAQ02</plasmid>
    </source>
</reference>
<feature type="signal peptide" evidence="1">
    <location>
        <begin position="1"/>
        <end position="18"/>
    </location>
</feature>
<geneLocation type="plasmid" evidence="3 4">
    <name>pRAHAQ02</name>
</geneLocation>
<dbReference type="InterPro" id="IPR036937">
    <property type="entry name" value="Adhesion_dom_fimbrial_sf"/>
</dbReference>
<evidence type="ECO:0000256" key="1">
    <source>
        <dbReference type="SAM" id="SignalP"/>
    </source>
</evidence>
<dbReference type="PANTHER" id="PTHR33420">
    <property type="entry name" value="FIMBRIAL SUBUNIT ELFA-RELATED"/>
    <property type="match status" value="1"/>
</dbReference>
<dbReference type="Proteomes" id="UP000007257">
    <property type="component" value="Plasmid pRAHAQ02"/>
</dbReference>
<dbReference type="Pfam" id="PF00419">
    <property type="entry name" value="Fimbrial"/>
    <property type="match status" value="1"/>
</dbReference>
<organism evidence="3 4">
    <name type="scientific">Rahnella sp. (strain Y9602)</name>
    <dbReference type="NCBI Taxonomy" id="2703885"/>
    <lineage>
        <taxon>Bacteria</taxon>
        <taxon>Pseudomonadati</taxon>
        <taxon>Pseudomonadota</taxon>
        <taxon>Gammaproteobacteria</taxon>
        <taxon>Enterobacterales</taxon>
        <taxon>Yersiniaceae</taxon>
        <taxon>Rahnella</taxon>
    </lineage>
</organism>
<name>A0A0H3FHM1_RAHSY</name>
<feature type="domain" description="Fimbrial-type adhesion" evidence="2">
    <location>
        <begin position="25"/>
        <end position="178"/>
    </location>
</feature>
<evidence type="ECO:0000313" key="4">
    <source>
        <dbReference type="Proteomes" id="UP000007257"/>
    </source>
</evidence>
<dbReference type="InterPro" id="IPR008966">
    <property type="entry name" value="Adhesion_dom_sf"/>
</dbReference>
<proteinExistence type="predicted"/>
<feature type="chain" id="PRO_5002609176" evidence="1">
    <location>
        <begin position="19"/>
        <end position="178"/>
    </location>
</feature>
<sequence precursor="true">MLLAITTLVLVHFTNAIAASEPVAINVTGKIVDNTCTVDTNGSDLNPILVGVSARDLKGVGTTLGKRDIKISLKDCGKDIDRGLVVTASGEPDTADESGYAFKNASTGESAASGVGLQFYKSADRSTPFMTNGNVTETISNLKEGDNTLTFAAAYVAIIAEPSAGDFSTTVNLKLDYQ</sequence>
<keyword evidence="1" id="KW-0732">Signal</keyword>
<dbReference type="Gene3D" id="2.60.40.1090">
    <property type="entry name" value="Fimbrial-type adhesion domain"/>
    <property type="match status" value="1"/>
</dbReference>